<dbReference type="Pfam" id="PF00293">
    <property type="entry name" value="NUDIX"/>
    <property type="match status" value="1"/>
</dbReference>
<dbReference type="CDD" id="cd03424">
    <property type="entry name" value="NUDIX_ADPRase_Nudt5_UGPPase_Nudt14"/>
    <property type="match status" value="1"/>
</dbReference>
<dbReference type="PROSITE" id="PS51462">
    <property type="entry name" value="NUDIX"/>
    <property type="match status" value="1"/>
</dbReference>
<feature type="domain" description="Nudix hydrolase" evidence="3">
    <location>
        <begin position="2"/>
        <end position="131"/>
    </location>
</feature>
<keyword evidence="5" id="KW-1185">Reference proteome</keyword>
<dbReference type="InterPro" id="IPR015797">
    <property type="entry name" value="NUDIX_hydrolase-like_dom_sf"/>
</dbReference>
<organism evidence="4 5">
    <name type="scientific">Actinoalloteichus hymeniacidonis</name>
    <dbReference type="NCBI Taxonomy" id="340345"/>
    <lineage>
        <taxon>Bacteria</taxon>
        <taxon>Bacillati</taxon>
        <taxon>Actinomycetota</taxon>
        <taxon>Actinomycetes</taxon>
        <taxon>Pseudonocardiales</taxon>
        <taxon>Pseudonocardiaceae</taxon>
        <taxon>Actinoalloteichus</taxon>
    </lineage>
</organism>
<evidence type="ECO:0000313" key="5">
    <source>
        <dbReference type="Proteomes" id="UP000095210"/>
    </source>
</evidence>
<dbReference type="SUPFAM" id="SSF55811">
    <property type="entry name" value="Nudix"/>
    <property type="match status" value="1"/>
</dbReference>
<dbReference type="PANTHER" id="PTHR11839">
    <property type="entry name" value="UDP/ADP-SUGAR PYROPHOSPHATASE"/>
    <property type="match status" value="1"/>
</dbReference>
<dbReference type="KEGG" id="ahm:TL08_10110"/>
<evidence type="ECO:0000256" key="2">
    <source>
        <dbReference type="ARBA" id="ARBA00022801"/>
    </source>
</evidence>
<dbReference type="AlphaFoldDB" id="A0AAC9MYC3"/>
<dbReference type="GO" id="GO:0016787">
    <property type="term" value="F:hydrolase activity"/>
    <property type="evidence" value="ECO:0007669"/>
    <property type="project" value="UniProtKB-KW"/>
</dbReference>
<dbReference type="GO" id="GO:0019693">
    <property type="term" value="P:ribose phosphate metabolic process"/>
    <property type="evidence" value="ECO:0007669"/>
    <property type="project" value="TreeGrafter"/>
</dbReference>
<name>A0AAC9MYC3_9PSEU</name>
<dbReference type="EMBL" id="CP014859">
    <property type="protein sequence ID" value="AOS62837.1"/>
    <property type="molecule type" value="Genomic_DNA"/>
</dbReference>
<protein>
    <submittedName>
        <fullName evidence="4">NTP pyrophosphohydrolase</fullName>
    </submittedName>
</protein>
<evidence type="ECO:0000259" key="3">
    <source>
        <dbReference type="PROSITE" id="PS51462"/>
    </source>
</evidence>
<dbReference type="Gene3D" id="3.90.79.10">
    <property type="entry name" value="Nucleoside Triphosphate Pyrophosphohydrolase"/>
    <property type="match status" value="1"/>
</dbReference>
<keyword evidence="2" id="KW-0378">Hydrolase</keyword>
<proteinExistence type="predicted"/>
<dbReference type="InterPro" id="IPR000086">
    <property type="entry name" value="NUDIX_hydrolase_dom"/>
</dbReference>
<dbReference type="Proteomes" id="UP000095210">
    <property type="component" value="Chromosome"/>
</dbReference>
<gene>
    <name evidence="4" type="ORF">TL08_10110</name>
</gene>
<dbReference type="GO" id="GO:0006753">
    <property type="term" value="P:nucleoside phosphate metabolic process"/>
    <property type="evidence" value="ECO:0007669"/>
    <property type="project" value="TreeGrafter"/>
</dbReference>
<accession>A0AAC9MYC3</accession>
<evidence type="ECO:0000256" key="1">
    <source>
        <dbReference type="ARBA" id="ARBA00001946"/>
    </source>
</evidence>
<sequence length="142" mass="15829">MHLSRVAVALITNDRDEVLMLWRYRFATDEWGYELPGGIIDGDDESAATAAREAGEECGWLPTGEPEHLISFEPIPGMVTSQMDVYHWRGAERIGEPTDTEEAGTVEWVSLKRATKLAKERKLLGSGTLVALMYFLASRAED</sequence>
<reference evidence="5" key="1">
    <citation type="submission" date="2016-03" db="EMBL/GenBank/DDBJ databases">
        <title>Complete genome sequence of the type strain Actinoalloteichus hymeniacidonis DSM 45092.</title>
        <authorList>
            <person name="Schaffert L."/>
            <person name="Albersmeier A."/>
            <person name="Winkler A."/>
            <person name="Kalinowski J."/>
            <person name="Zotchev S."/>
            <person name="Ruckert C."/>
        </authorList>
    </citation>
    <scope>NUCLEOTIDE SEQUENCE [LARGE SCALE GENOMIC DNA]</scope>
    <source>
        <strain evidence="5">HPA177(T) (DSM 45092(T))</strain>
    </source>
</reference>
<comment type="cofactor">
    <cofactor evidence="1">
        <name>Mg(2+)</name>
        <dbReference type="ChEBI" id="CHEBI:18420"/>
    </cofactor>
</comment>
<evidence type="ECO:0000313" key="4">
    <source>
        <dbReference type="EMBL" id="AOS62837.1"/>
    </source>
</evidence>
<dbReference type="GO" id="GO:0005829">
    <property type="term" value="C:cytosol"/>
    <property type="evidence" value="ECO:0007669"/>
    <property type="project" value="TreeGrafter"/>
</dbReference>
<dbReference type="PANTHER" id="PTHR11839:SF18">
    <property type="entry name" value="NUDIX HYDROLASE DOMAIN-CONTAINING PROTEIN"/>
    <property type="match status" value="1"/>
</dbReference>